<evidence type="ECO:0000256" key="1">
    <source>
        <dbReference type="SAM" id="MobiDB-lite"/>
    </source>
</evidence>
<sequence length="216" mass="24009">MDVVGRLGRRDFTKDGLSVREEGLFPFSFHFLTRFALQGREGIRVGIKRRRSSYGHKESLKRKETLGLVGASERNKSKSKTDQGSFPTKPIGEGLKDGTCKGIEGGTNVNECKLHCPNMIVANNIRCYRGSKRGQAVTIEREWGNAYEAPAEREGLPGRMPMGVGFFKKARADLETWNLGLVINEGKLFELSPPAAYVVVGLIKLVKPCFPLPFTY</sequence>
<keyword evidence="3" id="KW-1185">Reference proteome</keyword>
<feature type="compositionally biased region" description="Basic and acidic residues" evidence="1">
    <location>
        <begin position="55"/>
        <end position="65"/>
    </location>
</feature>
<name>A0ABS8URK4_DATST</name>
<evidence type="ECO:0000313" key="2">
    <source>
        <dbReference type="EMBL" id="MCD9560766.1"/>
    </source>
</evidence>
<organism evidence="2 3">
    <name type="scientific">Datura stramonium</name>
    <name type="common">Jimsonweed</name>
    <name type="synonym">Common thornapple</name>
    <dbReference type="NCBI Taxonomy" id="4076"/>
    <lineage>
        <taxon>Eukaryota</taxon>
        <taxon>Viridiplantae</taxon>
        <taxon>Streptophyta</taxon>
        <taxon>Embryophyta</taxon>
        <taxon>Tracheophyta</taxon>
        <taxon>Spermatophyta</taxon>
        <taxon>Magnoliopsida</taxon>
        <taxon>eudicotyledons</taxon>
        <taxon>Gunneridae</taxon>
        <taxon>Pentapetalae</taxon>
        <taxon>asterids</taxon>
        <taxon>lamiids</taxon>
        <taxon>Solanales</taxon>
        <taxon>Solanaceae</taxon>
        <taxon>Solanoideae</taxon>
        <taxon>Datureae</taxon>
        <taxon>Datura</taxon>
    </lineage>
</organism>
<proteinExistence type="predicted"/>
<accession>A0ABS8URK4</accession>
<reference evidence="2 3" key="1">
    <citation type="journal article" date="2021" name="BMC Genomics">
        <title>Datura genome reveals duplications of psychoactive alkaloid biosynthetic genes and high mutation rate following tissue culture.</title>
        <authorList>
            <person name="Rajewski A."/>
            <person name="Carter-House D."/>
            <person name="Stajich J."/>
            <person name="Litt A."/>
        </authorList>
    </citation>
    <scope>NUCLEOTIDE SEQUENCE [LARGE SCALE GENOMIC DNA]</scope>
    <source>
        <strain evidence="2">AR-01</strain>
    </source>
</reference>
<evidence type="ECO:0000313" key="3">
    <source>
        <dbReference type="Proteomes" id="UP000823775"/>
    </source>
</evidence>
<dbReference type="Proteomes" id="UP000823775">
    <property type="component" value="Unassembled WGS sequence"/>
</dbReference>
<feature type="region of interest" description="Disordered" evidence="1">
    <location>
        <begin position="54"/>
        <end position="91"/>
    </location>
</feature>
<protein>
    <submittedName>
        <fullName evidence="2">Uncharacterized protein</fullName>
    </submittedName>
</protein>
<dbReference type="EMBL" id="JACEIK010002373">
    <property type="protein sequence ID" value="MCD9560766.1"/>
    <property type="molecule type" value="Genomic_DNA"/>
</dbReference>
<comment type="caution">
    <text evidence="2">The sequence shown here is derived from an EMBL/GenBank/DDBJ whole genome shotgun (WGS) entry which is preliminary data.</text>
</comment>
<gene>
    <name evidence="2" type="ORF">HAX54_019557</name>
</gene>